<gene>
    <name evidence="12" type="ORF">CISIN_1g046190mg</name>
</gene>
<dbReference type="SMART" id="SM00380">
    <property type="entry name" value="AP2"/>
    <property type="match status" value="1"/>
</dbReference>
<feature type="domain" description="AP2/ERF" evidence="11">
    <location>
        <begin position="23"/>
        <end position="80"/>
    </location>
</feature>
<keyword evidence="5" id="KW-0010">Activator</keyword>
<comment type="subcellular location">
    <subcellularLocation>
        <location evidence="1">Nucleus</location>
    </subcellularLocation>
</comment>
<keyword evidence="2" id="KW-0936">Ethylene signaling pathway</keyword>
<dbReference type="PROSITE" id="PS51032">
    <property type="entry name" value="AP2_ERF"/>
    <property type="match status" value="1"/>
</dbReference>
<comment type="similarity">
    <text evidence="8">Belongs to the AP2/ERF transcription factor family. ERF subfamily.</text>
</comment>
<dbReference type="EMBL" id="KK784875">
    <property type="protein sequence ID" value="KDO83035.1"/>
    <property type="molecule type" value="Genomic_DNA"/>
</dbReference>
<reference evidence="12 13" key="1">
    <citation type="submission" date="2014-04" db="EMBL/GenBank/DDBJ databases">
        <authorList>
            <consortium name="International Citrus Genome Consortium"/>
            <person name="Gmitter F."/>
            <person name="Chen C."/>
            <person name="Farmerie W."/>
            <person name="Harkins T."/>
            <person name="Desany B."/>
            <person name="Mohiuddin M."/>
            <person name="Kodira C."/>
            <person name="Borodovsky M."/>
            <person name="Lomsadze A."/>
            <person name="Burns P."/>
            <person name="Jenkins J."/>
            <person name="Prochnik S."/>
            <person name="Shu S."/>
            <person name="Chapman J."/>
            <person name="Pitluck S."/>
            <person name="Schmutz J."/>
            <person name="Rokhsar D."/>
        </authorList>
    </citation>
    <scope>NUCLEOTIDE SEQUENCE</scope>
</reference>
<keyword evidence="6" id="KW-0804">Transcription</keyword>
<evidence type="ECO:0000256" key="6">
    <source>
        <dbReference type="ARBA" id="ARBA00023163"/>
    </source>
</evidence>
<keyword evidence="3" id="KW-0805">Transcription regulation</keyword>
<keyword evidence="13" id="KW-1185">Reference proteome</keyword>
<dbReference type="PRINTS" id="PR00367">
    <property type="entry name" value="ETHRSPELEMNT"/>
</dbReference>
<evidence type="ECO:0000256" key="1">
    <source>
        <dbReference type="ARBA" id="ARBA00004123"/>
    </source>
</evidence>
<protein>
    <recommendedName>
        <fullName evidence="11">AP2/ERF domain-containing protein</fullName>
    </recommendedName>
</protein>
<dbReference type="Pfam" id="PF00847">
    <property type="entry name" value="AP2"/>
    <property type="match status" value="1"/>
</dbReference>
<keyword evidence="7" id="KW-0539">Nucleus</keyword>
<keyword evidence="4" id="KW-0238">DNA-binding</keyword>
<name>A0A067GWG6_CITSI</name>
<evidence type="ECO:0000256" key="4">
    <source>
        <dbReference type="ARBA" id="ARBA00023125"/>
    </source>
</evidence>
<evidence type="ECO:0000256" key="3">
    <source>
        <dbReference type="ARBA" id="ARBA00023015"/>
    </source>
</evidence>
<evidence type="ECO:0000256" key="10">
    <source>
        <dbReference type="SAM" id="MobiDB-lite"/>
    </source>
</evidence>
<sequence length="301" mass="33408">MSWGQVMEEAALSLCGGRRGRKRFVGVRQRPSGRWVAEIKDTIQKIRVWLGTYDTAEEAARAYDEAACLLRGANTRTNFWPCSLSSSTRPPALPSRITNLLLHRLKARNSRNDQPTATSIAMTQDQEAANNLLEDTGQSADNYFNVAQERTNCKKEKIDFRFVDALGAASACTYEYSPFEIAQEMMGSMEKEDGSSSSEDEGDPTMQLIRETMKRMKYERNFSASLYAFNGISECLKMKLGCSDNNDPLSTFTISNNYEEDQDQKEKENDVVVGTSLVSTSIQTAAGSSSSTASSFSSTKE</sequence>
<dbReference type="GO" id="GO:0000976">
    <property type="term" value="F:transcription cis-regulatory region binding"/>
    <property type="evidence" value="ECO:0000318"/>
    <property type="project" value="GO_Central"/>
</dbReference>
<feature type="non-terminal residue" evidence="12">
    <location>
        <position position="301"/>
    </location>
</feature>
<dbReference type="CDD" id="cd00018">
    <property type="entry name" value="AP2"/>
    <property type="match status" value="1"/>
</dbReference>
<dbReference type="InterPro" id="IPR036955">
    <property type="entry name" value="AP2/ERF_dom_sf"/>
</dbReference>
<dbReference type="InterPro" id="IPR050913">
    <property type="entry name" value="AP2/ERF_ERF"/>
</dbReference>
<evidence type="ECO:0000256" key="8">
    <source>
        <dbReference type="ARBA" id="ARBA00024343"/>
    </source>
</evidence>
<evidence type="ECO:0000259" key="11">
    <source>
        <dbReference type="PROSITE" id="PS51032"/>
    </source>
</evidence>
<dbReference type="SMR" id="A0A067GWG6"/>
<dbReference type="InterPro" id="IPR001471">
    <property type="entry name" value="AP2/ERF_dom"/>
</dbReference>
<proteinExistence type="inferred from homology"/>
<evidence type="ECO:0000313" key="13">
    <source>
        <dbReference type="Proteomes" id="UP000027120"/>
    </source>
</evidence>
<dbReference type="Proteomes" id="UP000027120">
    <property type="component" value="Unassembled WGS sequence"/>
</dbReference>
<dbReference type="Gene3D" id="3.30.730.10">
    <property type="entry name" value="AP2/ERF domain"/>
    <property type="match status" value="1"/>
</dbReference>
<accession>A0A067GWG6</accession>
<dbReference type="STRING" id="2711.A0A067GWG6"/>
<evidence type="ECO:0000256" key="7">
    <source>
        <dbReference type="ARBA" id="ARBA00023242"/>
    </source>
</evidence>
<dbReference type="InterPro" id="IPR016177">
    <property type="entry name" value="DNA-bd_dom_sf"/>
</dbReference>
<dbReference type="AlphaFoldDB" id="A0A067GWG6"/>
<evidence type="ECO:0000313" key="12">
    <source>
        <dbReference type="EMBL" id="KDO83035.1"/>
    </source>
</evidence>
<dbReference type="GO" id="GO:0003700">
    <property type="term" value="F:DNA-binding transcription factor activity"/>
    <property type="evidence" value="ECO:0000318"/>
    <property type="project" value="GO_Central"/>
</dbReference>
<evidence type="ECO:0000256" key="9">
    <source>
        <dbReference type="ARBA" id="ARBA00037379"/>
    </source>
</evidence>
<organism evidence="12 13">
    <name type="scientific">Citrus sinensis</name>
    <name type="common">Sweet orange</name>
    <name type="synonym">Citrus aurantium var. sinensis</name>
    <dbReference type="NCBI Taxonomy" id="2711"/>
    <lineage>
        <taxon>Eukaryota</taxon>
        <taxon>Viridiplantae</taxon>
        <taxon>Streptophyta</taxon>
        <taxon>Embryophyta</taxon>
        <taxon>Tracheophyta</taxon>
        <taxon>Spermatophyta</taxon>
        <taxon>Magnoliopsida</taxon>
        <taxon>eudicotyledons</taxon>
        <taxon>Gunneridae</taxon>
        <taxon>Pentapetalae</taxon>
        <taxon>rosids</taxon>
        <taxon>malvids</taxon>
        <taxon>Sapindales</taxon>
        <taxon>Rutaceae</taxon>
        <taxon>Aurantioideae</taxon>
        <taxon>Citrus</taxon>
    </lineage>
</organism>
<dbReference type="GO" id="GO:0009873">
    <property type="term" value="P:ethylene-activated signaling pathway"/>
    <property type="evidence" value="ECO:0007669"/>
    <property type="project" value="UniProtKB-KW"/>
</dbReference>
<comment type="function">
    <text evidence="9">Probably acts as a transcriptional activator. Binds to the GCC-box pathogenesis-related promoter element. May be involved in the regulation of gene expression by stress factors and by components of stress signal transduction pathways.</text>
</comment>
<dbReference type="PANTHER" id="PTHR31194:SF199">
    <property type="entry name" value="AP2_ERF DOMAIN-CONTAINING PROTEIN"/>
    <property type="match status" value="1"/>
</dbReference>
<dbReference type="PANTHER" id="PTHR31194">
    <property type="entry name" value="SHN SHINE , DNA BINDING / TRANSCRIPTION FACTOR"/>
    <property type="match status" value="1"/>
</dbReference>
<evidence type="ECO:0000256" key="5">
    <source>
        <dbReference type="ARBA" id="ARBA00023159"/>
    </source>
</evidence>
<dbReference type="FunFam" id="3.30.730.10:FF:000005">
    <property type="entry name" value="ethylene-responsive transcription factor RAP2-11"/>
    <property type="match status" value="1"/>
</dbReference>
<dbReference type="SUPFAM" id="SSF54171">
    <property type="entry name" value="DNA-binding domain"/>
    <property type="match status" value="1"/>
</dbReference>
<evidence type="ECO:0000256" key="2">
    <source>
        <dbReference type="ARBA" id="ARBA00022745"/>
    </source>
</evidence>
<dbReference type="GO" id="GO:0005634">
    <property type="term" value="C:nucleus"/>
    <property type="evidence" value="ECO:0000318"/>
    <property type="project" value="GO_Central"/>
</dbReference>
<feature type="region of interest" description="Disordered" evidence="10">
    <location>
        <begin position="282"/>
        <end position="301"/>
    </location>
</feature>